<feature type="transmembrane region" description="Helical" evidence="1">
    <location>
        <begin position="50"/>
        <end position="71"/>
    </location>
</feature>
<feature type="transmembrane region" description="Helical" evidence="1">
    <location>
        <begin position="151"/>
        <end position="171"/>
    </location>
</feature>
<dbReference type="Proteomes" id="UP001057580">
    <property type="component" value="Chromosome"/>
</dbReference>
<evidence type="ECO:0000313" key="3">
    <source>
        <dbReference type="Proteomes" id="UP001057580"/>
    </source>
</evidence>
<protein>
    <submittedName>
        <fullName evidence="2">Uncharacterized protein</fullName>
    </submittedName>
</protein>
<keyword evidence="1" id="KW-0812">Transmembrane</keyword>
<dbReference type="KEGG" id="ssai:N0B31_12950"/>
<proteinExistence type="predicted"/>
<evidence type="ECO:0000313" key="2">
    <source>
        <dbReference type="EMBL" id="UWM53056.1"/>
    </source>
</evidence>
<feature type="transmembrane region" description="Helical" evidence="1">
    <location>
        <begin position="227"/>
        <end position="247"/>
    </location>
</feature>
<dbReference type="EMBL" id="CP104003">
    <property type="protein sequence ID" value="UWM53056.1"/>
    <property type="molecule type" value="Genomic_DNA"/>
</dbReference>
<feature type="transmembrane region" description="Helical" evidence="1">
    <location>
        <begin position="20"/>
        <end position="38"/>
    </location>
</feature>
<evidence type="ECO:0000256" key="1">
    <source>
        <dbReference type="SAM" id="Phobius"/>
    </source>
</evidence>
<name>A0A9E7U719_9EURY</name>
<feature type="transmembrane region" description="Helical" evidence="1">
    <location>
        <begin position="177"/>
        <end position="197"/>
    </location>
</feature>
<keyword evidence="3" id="KW-1185">Reference proteome</keyword>
<organism evidence="2 3">
    <name type="scientific">Salinirubellus salinus</name>
    <dbReference type="NCBI Taxonomy" id="1364945"/>
    <lineage>
        <taxon>Archaea</taxon>
        <taxon>Methanobacteriati</taxon>
        <taxon>Methanobacteriota</taxon>
        <taxon>Stenosarchaea group</taxon>
        <taxon>Halobacteria</taxon>
        <taxon>Halobacteriales</taxon>
        <taxon>Natronomonadaceae</taxon>
        <taxon>Salinirubellus</taxon>
    </lineage>
</organism>
<feature type="transmembrane region" description="Helical" evidence="1">
    <location>
        <begin position="92"/>
        <end position="114"/>
    </location>
</feature>
<feature type="transmembrane region" description="Helical" evidence="1">
    <location>
        <begin position="120"/>
        <end position="139"/>
    </location>
</feature>
<dbReference type="AlphaFoldDB" id="A0A9E7U719"/>
<keyword evidence="1" id="KW-0472">Membrane</keyword>
<keyword evidence="1" id="KW-1133">Transmembrane helix</keyword>
<sequence>MSTSTIRGTVSGLGYRANPAFAAGAVGVAVVAVVYALTTATVQHHTYVHVMTGVLWTGTDLFMGAVLGPVIGGLDEEQSAAVFQRLTPKTAFLLPSLAFVTIATGITLAQRLGLFPNSEAWLALFTAVNLIPVFLLLGWRLDAWRDRRWQAAFAVVTVGSLAWVGLTVGDLQPTNELVLLALGLVTVLSVQGFGFLLPGELRMFRQMVSEDPDTSVINAIGHQNAKLGGVQGLFQLALILVMVYLRYGGV</sequence>
<gene>
    <name evidence="2" type="ORF">N0B31_12950</name>
</gene>
<accession>A0A9E7U719</accession>
<reference evidence="2" key="1">
    <citation type="submission" date="2022-09" db="EMBL/GenBank/DDBJ databases">
        <title>Diverse halophilic archaea isolated from saline environments.</title>
        <authorList>
            <person name="Cui H.-L."/>
        </authorList>
    </citation>
    <scope>NUCLEOTIDE SEQUENCE</scope>
    <source>
        <strain evidence="2">ZS-35-S2</strain>
    </source>
</reference>